<dbReference type="Gene3D" id="2.40.50.140">
    <property type="entry name" value="Nucleic acid-binding proteins"/>
    <property type="match status" value="1"/>
</dbReference>
<dbReference type="Pfam" id="PF04679">
    <property type="entry name" value="DNA_ligase_A_C"/>
    <property type="match status" value="1"/>
</dbReference>
<accession>A0A3M2KX06</accession>
<gene>
    <name evidence="3" type="ORF">EBN03_31715</name>
</gene>
<keyword evidence="4" id="KW-1185">Reference proteome</keyword>
<evidence type="ECO:0000259" key="2">
    <source>
        <dbReference type="Pfam" id="PF04679"/>
    </source>
</evidence>
<dbReference type="RefSeq" id="WP_122191859.1">
    <property type="nucleotide sequence ID" value="NZ_RFFH01000026.1"/>
</dbReference>
<organism evidence="3 4">
    <name type="scientific">Nocardia stercoris</name>
    <dbReference type="NCBI Taxonomy" id="2483361"/>
    <lineage>
        <taxon>Bacteria</taxon>
        <taxon>Bacillati</taxon>
        <taxon>Actinomycetota</taxon>
        <taxon>Actinomycetes</taxon>
        <taxon>Mycobacteriales</taxon>
        <taxon>Nocardiaceae</taxon>
        <taxon>Nocardia</taxon>
    </lineage>
</organism>
<dbReference type="InterPro" id="IPR012340">
    <property type="entry name" value="NA-bd_OB-fold"/>
</dbReference>
<dbReference type="GO" id="GO:0003910">
    <property type="term" value="F:DNA ligase (ATP) activity"/>
    <property type="evidence" value="ECO:0007669"/>
    <property type="project" value="UniProtKB-EC"/>
</dbReference>
<sequence length="109" mass="11728">MPGNGNAATFGALVLAGHTPDGRLRGIGSVGTGFTVDARRAIRAALDQIRREACPLDEPPPAIVGRSVWWVDPVIVAEVEYREFAGVLRHPSFRGIRTDKAPEQVKVSL</sequence>
<dbReference type="Proteomes" id="UP000279275">
    <property type="component" value="Unassembled WGS sequence"/>
</dbReference>
<dbReference type="GO" id="GO:0006281">
    <property type="term" value="P:DNA repair"/>
    <property type="evidence" value="ECO:0007669"/>
    <property type="project" value="InterPro"/>
</dbReference>
<dbReference type="CDD" id="cd07971">
    <property type="entry name" value="OBF_DNA_ligase_LigD"/>
    <property type="match status" value="1"/>
</dbReference>
<protein>
    <recommendedName>
        <fullName evidence="1">DNA ligase (ATP)</fullName>
        <ecNumber evidence="1">6.5.1.1</ecNumber>
    </recommendedName>
</protein>
<dbReference type="SUPFAM" id="SSF50249">
    <property type="entry name" value="Nucleic acid-binding proteins"/>
    <property type="match status" value="1"/>
</dbReference>
<comment type="caution">
    <text evidence="3">The sequence shown here is derived from an EMBL/GenBank/DDBJ whole genome shotgun (WGS) entry which is preliminary data.</text>
</comment>
<evidence type="ECO:0000313" key="3">
    <source>
        <dbReference type="EMBL" id="RMI28035.1"/>
    </source>
</evidence>
<dbReference type="OrthoDB" id="9802472at2"/>
<dbReference type="AlphaFoldDB" id="A0A3M2KX06"/>
<name>A0A3M2KX06_9NOCA</name>
<dbReference type="GO" id="GO:0006310">
    <property type="term" value="P:DNA recombination"/>
    <property type="evidence" value="ECO:0007669"/>
    <property type="project" value="InterPro"/>
</dbReference>
<evidence type="ECO:0000256" key="1">
    <source>
        <dbReference type="ARBA" id="ARBA00012727"/>
    </source>
</evidence>
<proteinExistence type="predicted"/>
<feature type="domain" description="DNA ligase ATP-dependent C-terminal" evidence="2">
    <location>
        <begin position="8"/>
        <end position="100"/>
    </location>
</feature>
<dbReference type="EC" id="6.5.1.1" evidence="1"/>
<evidence type="ECO:0000313" key="4">
    <source>
        <dbReference type="Proteomes" id="UP000279275"/>
    </source>
</evidence>
<reference evidence="3 4" key="1">
    <citation type="submission" date="2018-10" db="EMBL/GenBank/DDBJ databases">
        <title>Isolation from cow dung.</title>
        <authorList>
            <person name="Ling L."/>
        </authorList>
    </citation>
    <scope>NUCLEOTIDE SEQUENCE [LARGE SCALE GENOMIC DNA]</scope>
    <source>
        <strain evidence="3 4">NEAU-LL90</strain>
    </source>
</reference>
<dbReference type="InterPro" id="IPR012309">
    <property type="entry name" value="DNA_ligase_ATP-dep_C"/>
</dbReference>
<dbReference type="EMBL" id="RFFH01000026">
    <property type="protein sequence ID" value="RMI28035.1"/>
    <property type="molecule type" value="Genomic_DNA"/>
</dbReference>